<dbReference type="RefSeq" id="WP_091613941.1">
    <property type="nucleotide sequence ID" value="NZ_FNNC01000003.1"/>
</dbReference>
<dbReference type="GO" id="GO:0005886">
    <property type="term" value="C:plasma membrane"/>
    <property type="evidence" value="ECO:0007669"/>
    <property type="project" value="UniProtKB-SubCell"/>
</dbReference>
<feature type="transmembrane region" description="Helical" evidence="8">
    <location>
        <begin position="305"/>
        <end position="327"/>
    </location>
</feature>
<evidence type="ECO:0000256" key="4">
    <source>
        <dbReference type="ARBA" id="ARBA00022475"/>
    </source>
</evidence>
<dbReference type="Gene3D" id="1.20.1250.20">
    <property type="entry name" value="MFS general substrate transporter like domains"/>
    <property type="match status" value="1"/>
</dbReference>
<keyword evidence="5 8" id="KW-0812">Transmembrane</keyword>
<dbReference type="InterPro" id="IPR011701">
    <property type="entry name" value="MFS"/>
</dbReference>
<feature type="domain" description="Major facilitator superfamily (MFS) profile" evidence="9">
    <location>
        <begin position="14"/>
        <end position="392"/>
    </location>
</feature>
<proteinExistence type="inferred from homology"/>
<dbReference type="PANTHER" id="PTHR43271:SF2">
    <property type="entry name" value="BLL2771 PROTEIN"/>
    <property type="match status" value="1"/>
</dbReference>
<feature type="transmembrane region" description="Helical" evidence="8">
    <location>
        <begin position="368"/>
        <end position="387"/>
    </location>
</feature>
<accession>A0A1H2UM48</accession>
<comment type="similarity">
    <text evidence="2">Belongs to the major facilitator superfamily.</text>
</comment>
<evidence type="ECO:0000256" key="2">
    <source>
        <dbReference type="ARBA" id="ARBA00008335"/>
    </source>
</evidence>
<evidence type="ECO:0000313" key="11">
    <source>
        <dbReference type="Proteomes" id="UP000199488"/>
    </source>
</evidence>
<dbReference type="CDD" id="cd17324">
    <property type="entry name" value="MFS_NepI_like"/>
    <property type="match status" value="1"/>
</dbReference>
<keyword evidence="11" id="KW-1185">Reference proteome</keyword>
<evidence type="ECO:0000259" key="9">
    <source>
        <dbReference type="PROSITE" id="PS50850"/>
    </source>
</evidence>
<reference evidence="10 11" key="1">
    <citation type="submission" date="2016-10" db="EMBL/GenBank/DDBJ databases">
        <authorList>
            <person name="de Groot N.N."/>
        </authorList>
    </citation>
    <scope>NUCLEOTIDE SEQUENCE [LARGE SCALE GENOMIC DNA]</scope>
    <source>
        <strain evidence="10 11">DSM 23126</strain>
    </source>
</reference>
<dbReference type="PROSITE" id="PS50850">
    <property type="entry name" value="MFS"/>
    <property type="match status" value="1"/>
</dbReference>
<feature type="transmembrane region" description="Helical" evidence="8">
    <location>
        <begin position="252"/>
        <end position="268"/>
    </location>
</feature>
<feature type="transmembrane region" description="Helical" evidence="8">
    <location>
        <begin position="50"/>
        <end position="69"/>
    </location>
</feature>
<dbReference type="Pfam" id="PF07690">
    <property type="entry name" value="MFS_1"/>
    <property type="match status" value="1"/>
</dbReference>
<keyword evidence="6 8" id="KW-1133">Transmembrane helix</keyword>
<dbReference type="InterPro" id="IPR020846">
    <property type="entry name" value="MFS_dom"/>
</dbReference>
<dbReference type="PANTHER" id="PTHR43271">
    <property type="entry name" value="BLL2771 PROTEIN"/>
    <property type="match status" value="1"/>
</dbReference>
<dbReference type="GO" id="GO:0022857">
    <property type="term" value="F:transmembrane transporter activity"/>
    <property type="evidence" value="ECO:0007669"/>
    <property type="project" value="InterPro"/>
</dbReference>
<keyword evidence="7 8" id="KW-0472">Membrane</keyword>
<gene>
    <name evidence="10" type="ORF">SAMN05421781_1787</name>
</gene>
<dbReference type="STRING" id="1122204.SAMN05421781_1787"/>
<dbReference type="SUPFAM" id="SSF103473">
    <property type="entry name" value="MFS general substrate transporter"/>
    <property type="match status" value="1"/>
</dbReference>
<sequence length="392" mass="41773">MQYETSEFRSERLTTGLLFWSGLIVMSSLYMTIPLIPTFSEAFDISAGEAAWAGSIFSVFFAAGCLLYGPLSERVGRKRTIVTGLLVLAVVTILLGLVPTFSALVIGRALQGLAAASFSPVALAYIGDMFAPAKRGSVIGFISAGFLIAGIFGQTWSSAAMQAASWHWAFLLLGIVYMLTFVLMWRLLPVDPSKGKTGGEPSFFSQLQTATKNKSLMLCFIVTLSVLMVFVGMYSSLGQYLQGAFQLSQGDILYVRAAGLLGISVAFFTGKWSQRVGSPFILRVGLGIGALSLLLMIVTDSLWLLVTWSVLFTTGAGLIVPAIIALINQVGAEVRGVATSLYTFILFIGASIGPVLSTAVSQAVSVEWAFGILALIYAASFVTALGIRVPKQ</sequence>
<evidence type="ECO:0000256" key="1">
    <source>
        <dbReference type="ARBA" id="ARBA00004651"/>
    </source>
</evidence>
<dbReference type="EMBL" id="FNNC01000003">
    <property type="protein sequence ID" value="SDW57137.1"/>
    <property type="molecule type" value="Genomic_DNA"/>
</dbReference>
<evidence type="ECO:0000256" key="6">
    <source>
        <dbReference type="ARBA" id="ARBA00022989"/>
    </source>
</evidence>
<feature type="transmembrane region" description="Helical" evidence="8">
    <location>
        <begin position="168"/>
        <end position="188"/>
    </location>
</feature>
<evidence type="ECO:0000256" key="5">
    <source>
        <dbReference type="ARBA" id="ARBA00022692"/>
    </source>
</evidence>
<name>A0A1H2UM48_9BACI</name>
<feature type="transmembrane region" description="Helical" evidence="8">
    <location>
        <begin position="138"/>
        <end position="156"/>
    </location>
</feature>
<evidence type="ECO:0000256" key="7">
    <source>
        <dbReference type="ARBA" id="ARBA00023136"/>
    </source>
</evidence>
<feature type="transmembrane region" description="Helical" evidence="8">
    <location>
        <begin position="339"/>
        <end position="356"/>
    </location>
</feature>
<feature type="transmembrane region" description="Helical" evidence="8">
    <location>
        <begin position="280"/>
        <end position="299"/>
    </location>
</feature>
<dbReference type="Proteomes" id="UP000199488">
    <property type="component" value="Unassembled WGS sequence"/>
</dbReference>
<keyword evidence="3" id="KW-0813">Transport</keyword>
<dbReference type="OrthoDB" id="9781156at2"/>
<feature type="transmembrane region" description="Helical" evidence="8">
    <location>
        <begin position="216"/>
        <end position="237"/>
    </location>
</feature>
<organism evidence="10 11">
    <name type="scientific">Marinococcus luteus</name>
    <dbReference type="NCBI Taxonomy" id="1122204"/>
    <lineage>
        <taxon>Bacteria</taxon>
        <taxon>Bacillati</taxon>
        <taxon>Bacillota</taxon>
        <taxon>Bacilli</taxon>
        <taxon>Bacillales</taxon>
        <taxon>Bacillaceae</taxon>
        <taxon>Marinococcus</taxon>
    </lineage>
</organism>
<dbReference type="AlphaFoldDB" id="A0A1H2UM48"/>
<evidence type="ECO:0000313" key="10">
    <source>
        <dbReference type="EMBL" id="SDW57137.1"/>
    </source>
</evidence>
<feature type="transmembrane region" description="Helical" evidence="8">
    <location>
        <begin position="12"/>
        <end position="30"/>
    </location>
</feature>
<keyword evidence="4" id="KW-1003">Cell membrane</keyword>
<feature type="transmembrane region" description="Helical" evidence="8">
    <location>
        <begin position="81"/>
        <end position="99"/>
    </location>
</feature>
<dbReference type="InterPro" id="IPR036259">
    <property type="entry name" value="MFS_trans_sf"/>
</dbReference>
<feature type="transmembrane region" description="Helical" evidence="8">
    <location>
        <begin position="105"/>
        <end position="126"/>
    </location>
</feature>
<evidence type="ECO:0000256" key="3">
    <source>
        <dbReference type="ARBA" id="ARBA00022448"/>
    </source>
</evidence>
<evidence type="ECO:0000256" key="8">
    <source>
        <dbReference type="SAM" id="Phobius"/>
    </source>
</evidence>
<protein>
    <submittedName>
        <fullName evidence="10">Predicted arabinose efflux permease, MFS family</fullName>
    </submittedName>
</protein>
<comment type="subcellular location">
    <subcellularLocation>
        <location evidence="1">Cell membrane</location>
        <topology evidence="1">Multi-pass membrane protein</topology>
    </subcellularLocation>
</comment>